<evidence type="ECO:0000313" key="2">
    <source>
        <dbReference type="Proteomes" id="UP001062846"/>
    </source>
</evidence>
<gene>
    <name evidence="1" type="ORF">RHMOL_Rhmol09G0207900</name>
</gene>
<reference evidence="1" key="1">
    <citation type="submission" date="2022-02" db="EMBL/GenBank/DDBJ databases">
        <title>Plant Genome Project.</title>
        <authorList>
            <person name="Zhang R.-G."/>
        </authorList>
    </citation>
    <scope>NUCLEOTIDE SEQUENCE</scope>
    <source>
        <strain evidence="1">AT1</strain>
    </source>
</reference>
<organism evidence="1 2">
    <name type="scientific">Rhododendron molle</name>
    <name type="common">Chinese azalea</name>
    <name type="synonym">Azalea mollis</name>
    <dbReference type="NCBI Taxonomy" id="49168"/>
    <lineage>
        <taxon>Eukaryota</taxon>
        <taxon>Viridiplantae</taxon>
        <taxon>Streptophyta</taxon>
        <taxon>Embryophyta</taxon>
        <taxon>Tracheophyta</taxon>
        <taxon>Spermatophyta</taxon>
        <taxon>Magnoliopsida</taxon>
        <taxon>eudicotyledons</taxon>
        <taxon>Gunneridae</taxon>
        <taxon>Pentapetalae</taxon>
        <taxon>asterids</taxon>
        <taxon>Ericales</taxon>
        <taxon>Ericaceae</taxon>
        <taxon>Ericoideae</taxon>
        <taxon>Rhodoreae</taxon>
        <taxon>Rhododendron</taxon>
    </lineage>
</organism>
<name>A0ACC0MFT4_RHOML</name>
<proteinExistence type="predicted"/>
<accession>A0ACC0MFT4</accession>
<protein>
    <submittedName>
        <fullName evidence="1">Uncharacterized protein</fullName>
    </submittedName>
</protein>
<dbReference type="Proteomes" id="UP001062846">
    <property type="component" value="Chromosome 9"/>
</dbReference>
<comment type="caution">
    <text evidence="1">The sequence shown here is derived from an EMBL/GenBank/DDBJ whole genome shotgun (WGS) entry which is preliminary data.</text>
</comment>
<dbReference type="EMBL" id="CM046396">
    <property type="protein sequence ID" value="KAI8539759.1"/>
    <property type="molecule type" value="Genomic_DNA"/>
</dbReference>
<sequence>MASSLVTFEGVSFACFHIRSIFSLPSSPFVVSTFSYPKTANYIKLKHLPRASSSSEVEINLHIGLRVRDEKEERDREPLQSDLV</sequence>
<evidence type="ECO:0000313" key="1">
    <source>
        <dbReference type="EMBL" id="KAI8539759.1"/>
    </source>
</evidence>
<keyword evidence="2" id="KW-1185">Reference proteome</keyword>